<feature type="transmembrane region" description="Helical" evidence="5">
    <location>
        <begin position="131"/>
        <end position="150"/>
    </location>
</feature>
<feature type="domain" description="GtrA/DPMS transmembrane" evidence="6">
    <location>
        <begin position="40"/>
        <end position="155"/>
    </location>
</feature>
<evidence type="ECO:0000259" key="6">
    <source>
        <dbReference type="Pfam" id="PF04138"/>
    </source>
</evidence>
<feature type="transmembrane region" description="Helical" evidence="5">
    <location>
        <begin position="38"/>
        <end position="59"/>
    </location>
</feature>
<sequence>MPGTVLAPPPDRVGTRAPAAPAPTLLDRLRSDRVPAQFVRFVLVGGSANVVYACLFLALSGLGDQLANLVAVVASTAVANELHRRLTFRAGDRVGWATAQWAGGGIAVAGLATSSLTLAALDAWTVSAGPLASALAVIAVSGVVGLARFVGLRWVLVVRPGAAAHPTRVRT</sequence>
<comment type="subcellular location">
    <subcellularLocation>
        <location evidence="1">Membrane</location>
        <topology evidence="1">Multi-pass membrane protein</topology>
    </subcellularLocation>
</comment>
<dbReference type="RefSeq" id="WP_387991534.1">
    <property type="nucleotide sequence ID" value="NZ_JBHSGR010000020.1"/>
</dbReference>
<protein>
    <submittedName>
        <fullName evidence="7">GtrA family protein</fullName>
    </submittedName>
</protein>
<comment type="caution">
    <text evidence="7">The sequence shown here is derived from an EMBL/GenBank/DDBJ whole genome shotgun (WGS) entry which is preliminary data.</text>
</comment>
<name>A0ABV9LP84_9ACTN</name>
<evidence type="ECO:0000256" key="4">
    <source>
        <dbReference type="ARBA" id="ARBA00023136"/>
    </source>
</evidence>
<gene>
    <name evidence="7" type="ORF">ACFO3M_17330</name>
</gene>
<evidence type="ECO:0000313" key="8">
    <source>
        <dbReference type="Proteomes" id="UP001596025"/>
    </source>
</evidence>
<dbReference type="EMBL" id="JBHSGR010000020">
    <property type="protein sequence ID" value="MFC4695165.1"/>
    <property type="molecule type" value="Genomic_DNA"/>
</dbReference>
<evidence type="ECO:0000256" key="5">
    <source>
        <dbReference type="SAM" id="Phobius"/>
    </source>
</evidence>
<evidence type="ECO:0000256" key="3">
    <source>
        <dbReference type="ARBA" id="ARBA00022989"/>
    </source>
</evidence>
<reference evidence="8" key="1">
    <citation type="journal article" date="2019" name="Int. J. Syst. Evol. Microbiol.">
        <title>The Global Catalogue of Microorganisms (GCM) 10K type strain sequencing project: providing services to taxonomists for standard genome sequencing and annotation.</title>
        <authorList>
            <consortium name="The Broad Institute Genomics Platform"/>
            <consortium name="The Broad Institute Genome Sequencing Center for Infectious Disease"/>
            <person name="Wu L."/>
            <person name="Ma J."/>
        </authorList>
    </citation>
    <scope>NUCLEOTIDE SEQUENCE [LARGE SCALE GENOMIC DNA]</scope>
    <source>
        <strain evidence="8">CCUG 62763</strain>
    </source>
</reference>
<dbReference type="InterPro" id="IPR007267">
    <property type="entry name" value="GtrA_DPMS_TM"/>
</dbReference>
<feature type="transmembrane region" description="Helical" evidence="5">
    <location>
        <begin position="94"/>
        <end position="119"/>
    </location>
</feature>
<dbReference type="Proteomes" id="UP001596025">
    <property type="component" value="Unassembled WGS sequence"/>
</dbReference>
<organism evidence="7 8">
    <name type="scientific">Geodermatophilus arenarius</name>
    <dbReference type="NCBI Taxonomy" id="1137990"/>
    <lineage>
        <taxon>Bacteria</taxon>
        <taxon>Bacillati</taxon>
        <taxon>Actinomycetota</taxon>
        <taxon>Actinomycetes</taxon>
        <taxon>Geodermatophilales</taxon>
        <taxon>Geodermatophilaceae</taxon>
        <taxon>Geodermatophilus</taxon>
    </lineage>
</organism>
<dbReference type="Pfam" id="PF04138">
    <property type="entry name" value="GtrA_DPMS_TM"/>
    <property type="match status" value="1"/>
</dbReference>
<keyword evidence="4 5" id="KW-0472">Membrane</keyword>
<keyword evidence="2 5" id="KW-0812">Transmembrane</keyword>
<evidence type="ECO:0000313" key="7">
    <source>
        <dbReference type="EMBL" id="MFC4695165.1"/>
    </source>
</evidence>
<keyword evidence="8" id="KW-1185">Reference proteome</keyword>
<evidence type="ECO:0000256" key="2">
    <source>
        <dbReference type="ARBA" id="ARBA00022692"/>
    </source>
</evidence>
<proteinExistence type="predicted"/>
<evidence type="ECO:0000256" key="1">
    <source>
        <dbReference type="ARBA" id="ARBA00004141"/>
    </source>
</evidence>
<keyword evidence="3 5" id="KW-1133">Transmembrane helix</keyword>
<accession>A0ABV9LP84</accession>